<accession>A0A5J9U5L6</accession>
<evidence type="ECO:0000256" key="7">
    <source>
        <dbReference type="SAM" id="Phobius"/>
    </source>
</evidence>
<keyword evidence="9" id="KW-1185">Reference proteome</keyword>
<gene>
    <name evidence="8" type="ORF">EJB05_34959</name>
</gene>
<evidence type="ECO:0000313" key="8">
    <source>
        <dbReference type="EMBL" id="TVU18844.1"/>
    </source>
</evidence>
<dbReference type="InterPro" id="IPR018456">
    <property type="entry name" value="PTR2_symporter_CS"/>
</dbReference>
<dbReference type="GO" id="GO:0006857">
    <property type="term" value="P:oligopeptide transport"/>
    <property type="evidence" value="ECO:0007669"/>
    <property type="project" value="InterPro"/>
</dbReference>
<dbReference type="Pfam" id="PF00854">
    <property type="entry name" value="PTR2"/>
    <property type="match status" value="1"/>
</dbReference>
<feature type="region of interest" description="Disordered" evidence="6">
    <location>
        <begin position="1"/>
        <end position="24"/>
    </location>
</feature>
<dbReference type="AlphaFoldDB" id="A0A5J9U5L6"/>
<dbReference type="PANTHER" id="PTHR11654">
    <property type="entry name" value="OLIGOPEPTIDE TRANSPORTER-RELATED"/>
    <property type="match status" value="1"/>
</dbReference>
<dbReference type="Proteomes" id="UP000324897">
    <property type="component" value="Chromosome 7"/>
</dbReference>
<evidence type="ECO:0000256" key="4">
    <source>
        <dbReference type="ARBA" id="ARBA00022989"/>
    </source>
</evidence>
<dbReference type="GO" id="GO:0016020">
    <property type="term" value="C:membrane"/>
    <property type="evidence" value="ECO:0007669"/>
    <property type="project" value="UniProtKB-SubCell"/>
</dbReference>
<keyword evidence="4 7" id="KW-1133">Transmembrane helix</keyword>
<dbReference type="Gene3D" id="1.20.1250.20">
    <property type="entry name" value="MFS general substrate transporter like domains"/>
    <property type="match status" value="1"/>
</dbReference>
<feature type="transmembrane region" description="Helical" evidence="7">
    <location>
        <begin position="210"/>
        <end position="231"/>
    </location>
</feature>
<dbReference type="InterPro" id="IPR036259">
    <property type="entry name" value="MFS_trans_sf"/>
</dbReference>
<evidence type="ECO:0000256" key="5">
    <source>
        <dbReference type="ARBA" id="ARBA00023136"/>
    </source>
</evidence>
<dbReference type="SUPFAM" id="SSF103473">
    <property type="entry name" value="MFS general substrate transporter"/>
    <property type="match status" value="1"/>
</dbReference>
<feature type="transmembrane region" description="Helical" evidence="7">
    <location>
        <begin position="183"/>
        <end position="204"/>
    </location>
</feature>
<keyword evidence="3 7" id="KW-0812">Transmembrane</keyword>
<feature type="transmembrane region" description="Helical" evidence="7">
    <location>
        <begin position="93"/>
        <end position="117"/>
    </location>
</feature>
<comment type="similarity">
    <text evidence="2">Belongs to the major facilitator superfamily. Proton-dependent oligopeptide transporter (POT/PTR) (TC 2.A.17) family.</text>
</comment>
<organism evidence="8 9">
    <name type="scientific">Eragrostis curvula</name>
    <name type="common">weeping love grass</name>
    <dbReference type="NCBI Taxonomy" id="38414"/>
    <lineage>
        <taxon>Eukaryota</taxon>
        <taxon>Viridiplantae</taxon>
        <taxon>Streptophyta</taxon>
        <taxon>Embryophyta</taxon>
        <taxon>Tracheophyta</taxon>
        <taxon>Spermatophyta</taxon>
        <taxon>Magnoliopsida</taxon>
        <taxon>Liliopsida</taxon>
        <taxon>Poales</taxon>
        <taxon>Poaceae</taxon>
        <taxon>PACMAD clade</taxon>
        <taxon>Chloridoideae</taxon>
        <taxon>Eragrostideae</taxon>
        <taxon>Eragrostidinae</taxon>
        <taxon>Eragrostis</taxon>
    </lineage>
</organism>
<evidence type="ECO:0000313" key="9">
    <source>
        <dbReference type="Proteomes" id="UP000324897"/>
    </source>
</evidence>
<dbReference type="EMBL" id="RWGY01000029">
    <property type="protein sequence ID" value="TVU18844.1"/>
    <property type="molecule type" value="Genomic_DNA"/>
</dbReference>
<dbReference type="Gramene" id="TVU18844">
    <property type="protein sequence ID" value="TVU18844"/>
    <property type="gene ID" value="EJB05_34959"/>
</dbReference>
<sequence>MSMDTSLPGSQLKPVDQEAQDKAGRRKGGWITVPFIAGSMLGLGMAINGTSSNMLVYVLKEYNVNSISAVNTNNNVLGSLNLVPVVGAIISDSYFGCFPVIVAGTAVNVLAFILFILTAAMPSLRPPPYAAPFTACQHGTPGQLAVLYGAVCLLAIGTGGTRFNIATMGAEQFDTVQEQESFFNWYFVFLGTSYLLGSTVIVYLQDSVSWVVGFSVCLAATMVSLVFLLLGARYYIMPKPKGSPYTELARVVVAATRKALVDVDSAPGRVQYYVGDGAVVDADSDGAPSKRLRQSVCCFYIVELQKEPQFDMHNCIF</sequence>
<evidence type="ECO:0008006" key="10">
    <source>
        <dbReference type="Google" id="ProtNLM"/>
    </source>
</evidence>
<reference evidence="8 9" key="1">
    <citation type="journal article" date="2019" name="Sci. Rep.">
        <title>A high-quality genome of Eragrostis curvula grass provides insights into Poaceae evolution and supports new strategies to enhance forage quality.</title>
        <authorList>
            <person name="Carballo J."/>
            <person name="Santos B.A.C.M."/>
            <person name="Zappacosta D."/>
            <person name="Garbus I."/>
            <person name="Selva J.P."/>
            <person name="Gallo C.A."/>
            <person name="Diaz A."/>
            <person name="Albertini E."/>
            <person name="Caccamo M."/>
            <person name="Echenique V."/>
        </authorList>
    </citation>
    <scope>NUCLEOTIDE SEQUENCE [LARGE SCALE GENOMIC DNA]</scope>
    <source>
        <strain evidence="9">cv. Victoria</strain>
        <tissue evidence="8">Leaf</tissue>
    </source>
</reference>
<evidence type="ECO:0000256" key="6">
    <source>
        <dbReference type="SAM" id="MobiDB-lite"/>
    </source>
</evidence>
<dbReference type="OrthoDB" id="8904098at2759"/>
<comment type="subcellular location">
    <subcellularLocation>
        <location evidence="1">Membrane</location>
        <topology evidence="1">Multi-pass membrane protein</topology>
    </subcellularLocation>
</comment>
<dbReference type="GO" id="GO:0022857">
    <property type="term" value="F:transmembrane transporter activity"/>
    <property type="evidence" value="ECO:0007669"/>
    <property type="project" value="InterPro"/>
</dbReference>
<dbReference type="PROSITE" id="PS01022">
    <property type="entry name" value="PTR2_1"/>
    <property type="match status" value="1"/>
</dbReference>
<comment type="caution">
    <text evidence="8">The sequence shown here is derived from an EMBL/GenBank/DDBJ whole genome shotgun (WGS) entry which is preliminary data.</text>
</comment>
<evidence type="ECO:0000256" key="2">
    <source>
        <dbReference type="ARBA" id="ARBA00005982"/>
    </source>
</evidence>
<evidence type="ECO:0000256" key="1">
    <source>
        <dbReference type="ARBA" id="ARBA00004141"/>
    </source>
</evidence>
<evidence type="ECO:0000256" key="3">
    <source>
        <dbReference type="ARBA" id="ARBA00022692"/>
    </source>
</evidence>
<dbReference type="InterPro" id="IPR000109">
    <property type="entry name" value="POT_fam"/>
</dbReference>
<protein>
    <recommendedName>
        <fullName evidence="10">Nodulin-like domain-containing protein</fullName>
    </recommendedName>
</protein>
<proteinExistence type="inferred from homology"/>
<feature type="transmembrane region" description="Helical" evidence="7">
    <location>
        <begin position="28"/>
        <end position="47"/>
    </location>
</feature>
<name>A0A5J9U5L6_9POAL</name>
<keyword evidence="5 7" id="KW-0472">Membrane</keyword>